<evidence type="ECO:0000256" key="7">
    <source>
        <dbReference type="SAM" id="MobiDB-lite"/>
    </source>
</evidence>
<evidence type="ECO:0000256" key="2">
    <source>
        <dbReference type="ARBA" id="ARBA00022448"/>
    </source>
</evidence>
<evidence type="ECO:0000256" key="3">
    <source>
        <dbReference type="ARBA" id="ARBA00022452"/>
    </source>
</evidence>
<dbReference type="STRING" id="1855912.LuPra_01407"/>
<dbReference type="AlphaFoldDB" id="A0A143PKB7"/>
<keyword evidence="2" id="KW-0813">Transport</keyword>
<keyword evidence="8" id="KW-0732">Signal</keyword>
<dbReference type="GO" id="GO:0015344">
    <property type="term" value="F:siderophore uptake transmembrane transporter activity"/>
    <property type="evidence" value="ECO:0007669"/>
    <property type="project" value="TreeGrafter"/>
</dbReference>
<gene>
    <name evidence="10" type="ORF">LuPra_01407</name>
</gene>
<evidence type="ECO:0000256" key="8">
    <source>
        <dbReference type="SAM" id="SignalP"/>
    </source>
</evidence>
<protein>
    <recommendedName>
        <fullName evidence="9">TonB-dependent transporter Oar-like beta-barrel domain-containing protein</fullName>
    </recommendedName>
</protein>
<feature type="region of interest" description="Disordered" evidence="7">
    <location>
        <begin position="175"/>
        <end position="201"/>
    </location>
</feature>
<evidence type="ECO:0000256" key="4">
    <source>
        <dbReference type="ARBA" id="ARBA00022692"/>
    </source>
</evidence>
<reference evidence="10 11" key="1">
    <citation type="journal article" date="2016" name="Genome Announc.">
        <title>First Complete Genome Sequence of a Subdivision 6 Acidobacterium Strain.</title>
        <authorList>
            <person name="Huang S."/>
            <person name="Vieira S."/>
            <person name="Bunk B."/>
            <person name="Riedel T."/>
            <person name="Sproer C."/>
            <person name="Overmann J."/>
        </authorList>
    </citation>
    <scope>NUCLEOTIDE SEQUENCE [LARGE SCALE GENOMIC DNA]</scope>
    <source>
        <strain evidence="11">DSM 100886 HEG_-6_39</strain>
    </source>
</reference>
<dbReference type="GO" id="GO:0044718">
    <property type="term" value="P:siderophore transmembrane transport"/>
    <property type="evidence" value="ECO:0007669"/>
    <property type="project" value="TreeGrafter"/>
</dbReference>
<reference evidence="11" key="2">
    <citation type="submission" date="2016-04" db="EMBL/GenBank/DDBJ databases">
        <title>First Complete Genome Sequence of a Subdivision 6 Acidobacterium.</title>
        <authorList>
            <person name="Huang S."/>
            <person name="Vieira S."/>
            <person name="Bunk B."/>
            <person name="Riedel T."/>
            <person name="Sproeer C."/>
            <person name="Overmann J."/>
        </authorList>
    </citation>
    <scope>NUCLEOTIDE SEQUENCE [LARGE SCALE GENOMIC DNA]</scope>
    <source>
        <strain evidence="11">DSM 100886 HEG_-6_39</strain>
    </source>
</reference>
<dbReference type="RefSeq" id="WP_157898837.1">
    <property type="nucleotide sequence ID" value="NZ_CP015136.1"/>
</dbReference>
<comment type="subcellular location">
    <subcellularLocation>
        <location evidence="1">Cell outer membrane</location>
        <topology evidence="1">Multi-pass membrane protein</topology>
    </subcellularLocation>
</comment>
<dbReference type="Proteomes" id="UP000076079">
    <property type="component" value="Chromosome"/>
</dbReference>
<dbReference type="OrthoDB" id="97893at2"/>
<sequence precursor="true">MKPFRPLHRVLVLALVACASLALPTIAAAQALYGSLTGTVTDNTGASIPGVTVTVTNEGTGLKLDTVTDGQGLYTIRNVMPGTYTLNAVLQGFKTFAQTGIPLTAGNILRVNATLEIGALTESVTVTSEAALLKTDKADVSVELQPKAITDMPLNQYRNYQALMNLVPGATPGALQNSTGSTPQRSLRTAVNGTNPNNNSTRIDGSASINIWLPHHAGMVASAETIDNVNIVTNSFDADTGMAGGAAIAVVTKSGTNNVRGSAFFFHNRDDWNANTFFNNANGLVKPPVDNSIYGGTLGGPIVKNRLFYFGSYERFEEERGLQETFSVPTARMRNGDFGEVLAAFPTFRIFDPLTGAANGTGREFFPGAVIPANRISQIARRIQETYPAPNTTADLNRNGIADDYAVARAPMFDRDNYDAKVSWNRSTAHQIWGKISYLRADAQDRFLLGFDGSAPAPTEVIAPVFGHTWTLSPTLILDGSFGVTLNEQSAFNPDYGTNYGSDIWGIPGTNGGDIRQSGMPNVATGLSSLGNTNVSNPYFWNTSVYSFSQALTKVAGHHELRLGYDLNHLSMEHWQPEIGNFGPRGGFTFSGNVTGASGYQPVSGGGFNGYAAFLLGLPSSSGKSVQAEEMTTREWQHGLYIRDRWQVNDKLTLNGGLRFEMYPTMTRADRGIERLDFSTWNVLLGGLGGNPSNVGVKGKPVYVAPRFGAAYRIDDNTVFRTGYGITVNPLPWSRPLRGFFPATIAFSQAAAGNNFIGSLEQGIPPIATPDLSTGSVLLPRGVDMRTPNLDNVDRAYLHQWNVTLERRLPLDLVTSVGYVGTRTNGGYAYINQNYAEPGGGEAGRRYFAQAGSASIQDWGNWTTSKYHSLQVAVNRPFKNGLLVKGAYTWSKAMNMADEDGWQDLVWNISSQFDRNYARAGYDRTHVLQMGFVYELPFMRESQNILGYVVKDWQVNGIYSAFSGVPFTIGGNNTQLLASGAGSITANQNGDFNVINDPSRDVKWVDVSVFSNPSGSQWGNSGRNAFRGPSVWNLDLSLFRNIPFGRYRMEFRAQASNVLNHTRYNNPDTGINNATFMQFVNSGSYDANRVIQLGLRFQF</sequence>
<keyword evidence="5" id="KW-0472">Membrane</keyword>
<keyword evidence="11" id="KW-1185">Reference proteome</keyword>
<evidence type="ECO:0000256" key="5">
    <source>
        <dbReference type="ARBA" id="ARBA00023136"/>
    </source>
</evidence>
<dbReference type="EMBL" id="CP015136">
    <property type="protein sequence ID" value="AMY08214.1"/>
    <property type="molecule type" value="Genomic_DNA"/>
</dbReference>
<dbReference type="SUPFAM" id="SSF49464">
    <property type="entry name" value="Carboxypeptidase regulatory domain-like"/>
    <property type="match status" value="1"/>
</dbReference>
<dbReference type="Pfam" id="PF25183">
    <property type="entry name" value="OMP_b-brl_4"/>
    <property type="match status" value="1"/>
</dbReference>
<proteinExistence type="predicted"/>
<dbReference type="InterPro" id="IPR039426">
    <property type="entry name" value="TonB-dep_rcpt-like"/>
</dbReference>
<dbReference type="SUPFAM" id="SSF56935">
    <property type="entry name" value="Porins"/>
    <property type="match status" value="1"/>
</dbReference>
<evidence type="ECO:0000313" key="10">
    <source>
        <dbReference type="EMBL" id="AMY08214.1"/>
    </source>
</evidence>
<dbReference type="PANTHER" id="PTHR30069:SF46">
    <property type="entry name" value="OAR PROTEIN"/>
    <property type="match status" value="1"/>
</dbReference>
<evidence type="ECO:0000256" key="6">
    <source>
        <dbReference type="ARBA" id="ARBA00023237"/>
    </source>
</evidence>
<organism evidence="10 11">
    <name type="scientific">Luteitalea pratensis</name>
    <dbReference type="NCBI Taxonomy" id="1855912"/>
    <lineage>
        <taxon>Bacteria</taxon>
        <taxon>Pseudomonadati</taxon>
        <taxon>Acidobacteriota</taxon>
        <taxon>Vicinamibacteria</taxon>
        <taxon>Vicinamibacterales</taxon>
        <taxon>Vicinamibacteraceae</taxon>
        <taxon>Luteitalea</taxon>
    </lineage>
</organism>
<name>A0A143PKB7_LUTPR</name>
<feature type="signal peptide" evidence="8">
    <location>
        <begin position="1"/>
        <end position="29"/>
    </location>
</feature>
<dbReference type="InterPro" id="IPR008969">
    <property type="entry name" value="CarboxyPept-like_regulatory"/>
</dbReference>
<evidence type="ECO:0000313" key="11">
    <source>
        <dbReference type="Proteomes" id="UP000076079"/>
    </source>
</evidence>
<dbReference type="InterPro" id="IPR057601">
    <property type="entry name" value="Oar-like_b-barrel"/>
</dbReference>
<dbReference type="PANTHER" id="PTHR30069">
    <property type="entry name" value="TONB-DEPENDENT OUTER MEMBRANE RECEPTOR"/>
    <property type="match status" value="1"/>
</dbReference>
<keyword evidence="6" id="KW-0998">Cell outer membrane</keyword>
<dbReference type="Gene3D" id="2.60.40.1120">
    <property type="entry name" value="Carboxypeptidase-like, regulatory domain"/>
    <property type="match status" value="1"/>
</dbReference>
<dbReference type="InterPro" id="IPR036942">
    <property type="entry name" value="Beta-barrel_TonB_sf"/>
</dbReference>
<keyword evidence="4" id="KW-0812">Transmembrane</keyword>
<dbReference type="KEGG" id="abac:LuPra_01407"/>
<accession>A0A143PKB7</accession>
<feature type="domain" description="TonB-dependent transporter Oar-like beta-barrel" evidence="9">
    <location>
        <begin position="251"/>
        <end position="1092"/>
    </location>
</feature>
<dbReference type="Pfam" id="PF13620">
    <property type="entry name" value="CarboxypepD_reg"/>
    <property type="match status" value="1"/>
</dbReference>
<feature type="chain" id="PRO_5007511586" description="TonB-dependent transporter Oar-like beta-barrel domain-containing protein" evidence="8">
    <location>
        <begin position="30"/>
        <end position="1099"/>
    </location>
</feature>
<evidence type="ECO:0000256" key="1">
    <source>
        <dbReference type="ARBA" id="ARBA00004571"/>
    </source>
</evidence>
<keyword evidence="3" id="KW-1134">Transmembrane beta strand</keyword>
<dbReference type="GO" id="GO:0009279">
    <property type="term" value="C:cell outer membrane"/>
    <property type="evidence" value="ECO:0007669"/>
    <property type="project" value="UniProtKB-SubCell"/>
</dbReference>
<evidence type="ECO:0000259" key="9">
    <source>
        <dbReference type="Pfam" id="PF25183"/>
    </source>
</evidence>
<dbReference type="Gene3D" id="2.40.170.20">
    <property type="entry name" value="TonB-dependent receptor, beta-barrel domain"/>
    <property type="match status" value="1"/>
</dbReference>